<evidence type="ECO:0000313" key="6">
    <source>
        <dbReference type="EMBL" id="KNZ46361.1"/>
    </source>
</evidence>
<evidence type="ECO:0000256" key="4">
    <source>
        <dbReference type="SAM" id="MobiDB-lite"/>
    </source>
</evidence>
<feature type="domain" description="AAA+ ATPase" evidence="5">
    <location>
        <begin position="177"/>
        <end position="319"/>
    </location>
</feature>
<dbReference type="InterPro" id="IPR003593">
    <property type="entry name" value="AAA+_ATPase"/>
</dbReference>
<keyword evidence="2" id="KW-0547">Nucleotide-binding</keyword>
<dbReference type="SUPFAM" id="SSF52540">
    <property type="entry name" value="P-loop containing nucleoside triphosphate hydrolases"/>
    <property type="match status" value="1"/>
</dbReference>
<dbReference type="InterPro" id="IPR021886">
    <property type="entry name" value="MgsA_C"/>
</dbReference>
<keyword evidence="7" id="KW-1185">Reference proteome</keyword>
<keyword evidence="3" id="KW-0067">ATP-binding</keyword>
<dbReference type="STRING" id="27349.A0A0L6UCX1"/>
<feature type="compositionally biased region" description="Low complexity" evidence="4">
    <location>
        <begin position="128"/>
        <end position="143"/>
    </location>
</feature>
<evidence type="ECO:0000256" key="3">
    <source>
        <dbReference type="ARBA" id="ARBA00022840"/>
    </source>
</evidence>
<dbReference type="Pfam" id="PF16193">
    <property type="entry name" value="AAA_assoc_2"/>
    <property type="match status" value="1"/>
</dbReference>
<gene>
    <name evidence="6" type="ORF">VP01_732g1</name>
</gene>
<sequence length="691" mass="77106">MEMLQGVCKQETIFSQTDTVSSTFITSPICAKPIPSGDINRHLDSDHFDNATKAKPTTTAVQSTLNFQPSCPSDTQSKMTGSAKRLHSKTEHPDHHQPVLKSPSSSPPSIMVETPSQSRKKSRLNSDPSFKSSLPIPSSSYPSTFNKPLAERVRPKSLEEFKGQTHLRSTLRTLVASGNSSILWGPSGSGKTTLARCLKNSLNERENAQKYEFFELSATEFSTSEWKKIIDQHHLSSSANHSSVSHKKISSFYKSSSATSIPIIFIDEVQRLNKSQQDLFLPFIENGRMIMIFATTENPSFRLTTPLLSRCRLLKLNPHSPDEIRQILLRALEMEKSSSSSSVEVPSAMIDFLSDSADGDARVALSNLEIIIHALQLDPHLDHQALKEIIGKKFLLYDQSGDNHYELISALHKSVRGGDADAGLYWLARMLEGGEDPLYVARRLIRMASEDIGMSNPSALTQAVSAYQATQLIGMPECDCILAQVVVMLAESPKSVRTYKAYVTSSRLLFGLLIRRGTESTPVCRYKKAKAFVSSFPSYPVPLHLRNAPTKLMSDLGYFADYKYEPDYAHPIYQEFLPKEVVEMKGKLSKGGGGPAAGSACFLQPRSERIERQASSNENDNHHYHDDHSLTNRDGRVEPPPKDLDTLLANHQSDKWTTPDGKLVDLHLLRQWEVHFNQGQPWIGRHHLQPQ</sequence>
<proteinExistence type="inferred from homology"/>
<dbReference type="CDD" id="cd00009">
    <property type="entry name" value="AAA"/>
    <property type="match status" value="1"/>
</dbReference>
<dbReference type="InterPro" id="IPR032423">
    <property type="entry name" value="AAA_assoc_2"/>
</dbReference>
<feature type="compositionally biased region" description="Basic and acidic residues" evidence="4">
    <location>
        <begin position="88"/>
        <end position="97"/>
    </location>
</feature>
<dbReference type="GO" id="GO:0006271">
    <property type="term" value="P:DNA strand elongation involved in DNA replication"/>
    <property type="evidence" value="ECO:0007669"/>
    <property type="project" value="UniProtKB-ARBA"/>
</dbReference>
<feature type="region of interest" description="Disordered" evidence="4">
    <location>
        <begin position="61"/>
        <end position="148"/>
    </location>
</feature>
<dbReference type="SUPFAM" id="SSF48019">
    <property type="entry name" value="post-AAA+ oligomerization domain-like"/>
    <property type="match status" value="1"/>
</dbReference>
<dbReference type="GO" id="GO:0016887">
    <property type="term" value="F:ATP hydrolysis activity"/>
    <property type="evidence" value="ECO:0007669"/>
    <property type="project" value="InterPro"/>
</dbReference>
<dbReference type="GO" id="GO:0017116">
    <property type="term" value="F:single-stranded DNA helicase activity"/>
    <property type="evidence" value="ECO:0007669"/>
    <property type="project" value="TreeGrafter"/>
</dbReference>
<dbReference type="InterPro" id="IPR051314">
    <property type="entry name" value="AAA_ATPase_RarA/MGS1/WRNIP1"/>
</dbReference>
<comment type="caution">
    <text evidence="6">The sequence shown here is derived from an EMBL/GenBank/DDBJ whole genome shotgun (WGS) entry which is preliminary data.</text>
</comment>
<protein>
    <recommendedName>
        <fullName evidence="5">AAA+ ATPase domain-containing protein</fullName>
    </recommendedName>
</protein>
<feature type="region of interest" description="Disordered" evidence="4">
    <location>
        <begin position="610"/>
        <end position="656"/>
    </location>
</feature>
<dbReference type="PANTHER" id="PTHR13779:SF7">
    <property type="entry name" value="ATPASE WRNIP1"/>
    <property type="match status" value="1"/>
</dbReference>
<name>A0A0L6UCX1_9BASI</name>
<feature type="compositionally biased region" description="Polar residues" evidence="4">
    <location>
        <begin position="61"/>
        <end position="80"/>
    </location>
</feature>
<dbReference type="PANTHER" id="PTHR13779">
    <property type="entry name" value="WERNER HELICASE-INTERACTING PROTEIN 1 FAMILY MEMBER"/>
    <property type="match status" value="1"/>
</dbReference>
<dbReference type="Gene3D" id="1.20.272.10">
    <property type="match status" value="1"/>
</dbReference>
<dbReference type="Pfam" id="PF00004">
    <property type="entry name" value="AAA"/>
    <property type="match status" value="1"/>
</dbReference>
<organism evidence="6 7">
    <name type="scientific">Puccinia sorghi</name>
    <dbReference type="NCBI Taxonomy" id="27349"/>
    <lineage>
        <taxon>Eukaryota</taxon>
        <taxon>Fungi</taxon>
        <taxon>Dikarya</taxon>
        <taxon>Basidiomycota</taxon>
        <taxon>Pucciniomycotina</taxon>
        <taxon>Pucciniomycetes</taxon>
        <taxon>Pucciniales</taxon>
        <taxon>Pucciniaceae</taxon>
        <taxon>Puccinia</taxon>
    </lineage>
</organism>
<dbReference type="EMBL" id="LAVV01012750">
    <property type="protein sequence ID" value="KNZ46361.1"/>
    <property type="molecule type" value="Genomic_DNA"/>
</dbReference>
<evidence type="ECO:0000256" key="1">
    <source>
        <dbReference type="ARBA" id="ARBA00008959"/>
    </source>
</evidence>
<dbReference type="CDD" id="cd18139">
    <property type="entry name" value="HLD_clamp_RarA"/>
    <property type="match status" value="1"/>
</dbReference>
<dbReference type="InterPro" id="IPR003959">
    <property type="entry name" value="ATPase_AAA_core"/>
</dbReference>
<evidence type="ECO:0000259" key="5">
    <source>
        <dbReference type="SMART" id="SM00382"/>
    </source>
</evidence>
<dbReference type="GO" id="GO:0003677">
    <property type="term" value="F:DNA binding"/>
    <property type="evidence" value="ECO:0007669"/>
    <property type="project" value="InterPro"/>
</dbReference>
<dbReference type="GO" id="GO:0000731">
    <property type="term" value="P:DNA synthesis involved in DNA repair"/>
    <property type="evidence" value="ECO:0007669"/>
    <property type="project" value="TreeGrafter"/>
</dbReference>
<dbReference type="Proteomes" id="UP000037035">
    <property type="component" value="Unassembled WGS sequence"/>
</dbReference>
<comment type="similarity">
    <text evidence="1">Belongs to the AAA ATPase family. RarA/MGS1/WRNIP1 subfamily.</text>
</comment>
<dbReference type="SMART" id="SM00382">
    <property type="entry name" value="AAA"/>
    <property type="match status" value="1"/>
</dbReference>
<dbReference type="Pfam" id="PF12002">
    <property type="entry name" value="MgsA_C"/>
    <property type="match status" value="2"/>
</dbReference>
<dbReference type="FunFam" id="1.20.272.10:FF:000001">
    <property type="entry name" value="Putative AAA family ATPase"/>
    <property type="match status" value="1"/>
</dbReference>
<dbReference type="InterPro" id="IPR008921">
    <property type="entry name" value="DNA_pol3_clamp-load_cplx_C"/>
</dbReference>
<dbReference type="Gene3D" id="1.10.3710.10">
    <property type="entry name" value="DNA polymerase III clamp loader subunits, C-terminal domain"/>
    <property type="match status" value="1"/>
</dbReference>
<dbReference type="Gene3D" id="3.40.50.300">
    <property type="entry name" value="P-loop containing nucleotide triphosphate hydrolases"/>
    <property type="match status" value="1"/>
</dbReference>
<dbReference type="OrthoDB" id="2503230at2759"/>
<dbReference type="InterPro" id="IPR027417">
    <property type="entry name" value="P-loop_NTPase"/>
</dbReference>
<dbReference type="GO" id="GO:0008047">
    <property type="term" value="F:enzyme activator activity"/>
    <property type="evidence" value="ECO:0007669"/>
    <property type="project" value="TreeGrafter"/>
</dbReference>
<evidence type="ECO:0000256" key="2">
    <source>
        <dbReference type="ARBA" id="ARBA00022741"/>
    </source>
</evidence>
<feature type="compositionally biased region" description="Basic and acidic residues" evidence="4">
    <location>
        <begin position="619"/>
        <end position="645"/>
    </location>
</feature>
<dbReference type="GO" id="GO:0005634">
    <property type="term" value="C:nucleus"/>
    <property type="evidence" value="ECO:0007669"/>
    <property type="project" value="TreeGrafter"/>
</dbReference>
<dbReference type="VEuPathDB" id="FungiDB:VP01_732g1"/>
<reference evidence="6 7" key="1">
    <citation type="submission" date="2015-08" db="EMBL/GenBank/DDBJ databases">
        <title>Next Generation Sequencing and Analysis of the Genome of Puccinia sorghi L Schw, the Causal Agent of Maize Common Rust.</title>
        <authorList>
            <person name="Rochi L."/>
            <person name="Burguener G."/>
            <person name="Darino M."/>
            <person name="Turjanski A."/>
            <person name="Kreff E."/>
            <person name="Dieguez M.J."/>
            <person name="Sacco F."/>
        </authorList>
    </citation>
    <scope>NUCLEOTIDE SEQUENCE [LARGE SCALE GENOMIC DNA]</scope>
    <source>
        <strain evidence="6 7">RO10H11247</strain>
    </source>
</reference>
<accession>A0A0L6UCX1</accession>
<dbReference type="GO" id="GO:0005524">
    <property type="term" value="F:ATP binding"/>
    <property type="evidence" value="ECO:0007669"/>
    <property type="project" value="UniProtKB-KW"/>
</dbReference>
<dbReference type="AlphaFoldDB" id="A0A0L6UCX1"/>
<evidence type="ECO:0000313" key="7">
    <source>
        <dbReference type="Proteomes" id="UP000037035"/>
    </source>
</evidence>
<dbReference type="Gene3D" id="1.10.8.60">
    <property type="match status" value="1"/>
</dbReference>